<protein>
    <recommendedName>
        <fullName evidence="1">F-box domain-containing protein</fullName>
    </recommendedName>
</protein>
<dbReference type="InterPro" id="IPR001810">
    <property type="entry name" value="F-box_dom"/>
</dbReference>
<dbReference type="PROSITE" id="PS50181">
    <property type="entry name" value="FBOX"/>
    <property type="match status" value="1"/>
</dbReference>
<keyword evidence="3" id="KW-1185">Reference proteome</keyword>
<evidence type="ECO:0000313" key="3">
    <source>
        <dbReference type="Proteomes" id="UP001221757"/>
    </source>
</evidence>
<name>A0AAD7DD69_MYCRO</name>
<evidence type="ECO:0000259" key="1">
    <source>
        <dbReference type="PROSITE" id="PS50181"/>
    </source>
</evidence>
<feature type="domain" description="F-box" evidence="1">
    <location>
        <begin position="2"/>
        <end position="48"/>
    </location>
</feature>
<dbReference type="AlphaFoldDB" id="A0AAD7DD69"/>
<organism evidence="2 3">
    <name type="scientific">Mycena rosella</name>
    <name type="common">Pink bonnet</name>
    <name type="synonym">Agaricus rosellus</name>
    <dbReference type="NCBI Taxonomy" id="1033263"/>
    <lineage>
        <taxon>Eukaryota</taxon>
        <taxon>Fungi</taxon>
        <taxon>Dikarya</taxon>
        <taxon>Basidiomycota</taxon>
        <taxon>Agaricomycotina</taxon>
        <taxon>Agaricomycetes</taxon>
        <taxon>Agaricomycetidae</taxon>
        <taxon>Agaricales</taxon>
        <taxon>Marasmiineae</taxon>
        <taxon>Mycenaceae</taxon>
        <taxon>Mycena</taxon>
    </lineage>
</organism>
<comment type="caution">
    <text evidence="2">The sequence shown here is derived from an EMBL/GenBank/DDBJ whole genome shotgun (WGS) entry which is preliminary data.</text>
</comment>
<gene>
    <name evidence="2" type="ORF">B0H17DRAFT_1135527</name>
</gene>
<accession>A0AAD7DD69</accession>
<dbReference type="EMBL" id="JARKIE010000078">
    <property type="protein sequence ID" value="KAJ7688555.1"/>
    <property type="molecule type" value="Genomic_DNA"/>
</dbReference>
<evidence type="ECO:0000313" key="2">
    <source>
        <dbReference type="EMBL" id="KAJ7688555.1"/>
    </source>
</evidence>
<reference evidence="2" key="1">
    <citation type="submission" date="2023-03" db="EMBL/GenBank/DDBJ databases">
        <title>Massive genome expansion in bonnet fungi (Mycena s.s.) driven by repeated elements and novel gene families across ecological guilds.</title>
        <authorList>
            <consortium name="Lawrence Berkeley National Laboratory"/>
            <person name="Harder C.B."/>
            <person name="Miyauchi S."/>
            <person name="Viragh M."/>
            <person name="Kuo A."/>
            <person name="Thoen E."/>
            <person name="Andreopoulos B."/>
            <person name="Lu D."/>
            <person name="Skrede I."/>
            <person name="Drula E."/>
            <person name="Henrissat B."/>
            <person name="Morin E."/>
            <person name="Kohler A."/>
            <person name="Barry K."/>
            <person name="LaButti K."/>
            <person name="Morin E."/>
            <person name="Salamov A."/>
            <person name="Lipzen A."/>
            <person name="Mereny Z."/>
            <person name="Hegedus B."/>
            <person name="Baldrian P."/>
            <person name="Stursova M."/>
            <person name="Weitz H."/>
            <person name="Taylor A."/>
            <person name="Grigoriev I.V."/>
            <person name="Nagy L.G."/>
            <person name="Martin F."/>
            <person name="Kauserud H."/>
        </authorList>
    </citation>
    <scope>NUCLEOTIDE SEQUENCE</scope>
    <source>
        <strain evidence="2">CBHHK067</strain>
    </source>
</reference>
<dbReference type="Proteomes" id="UP001221757">
    <property type="component" value="Unassembled WGS sequence"/>
</dbReference>
<proteinExistence type="predicted"/>
<sequence length="459" mass="50905">MSLQLTQVPQDVLLELAKELDVADLFSFLSTCHVIRELRSHRTLWLDALVQIRDVQRQPLPYSPEAINSSSLLELESIARRANRLINNFKTDNPHPVRLQNLSIGLNEIILCVPGTTLCISHFTGTVNCWDIVTSQCVAQLRVPELQVQTGPCMEIPGKVLIGASIGPWRNPRNLVAISIDFHDRARISFSQVISPTMNNTPHDGTRPFIDARVLGFCTSSTMISWRMDANAVVETKTHNIPIRKPLGASCLSVEDSLYIFPRISFASDAAIAALPLPSTSGKPHAVHLALNTTTQTIPFPAGYSPTELQGQGFPLYSPGSPHLFPPHYGIFAVTPRMMTLTPHQGQQRHISFIHFWPARVTDHGHLEFGESCFYQHTHRIVAIAVGISGRYVLFWVKDEESYLGLVHFSATAPLETSFRKLDIGDVSLVSCRHIAFDDSLGLVFVTDTTGMVKVISYA</sequence>